<name>A0ABQ6WME3_9EURO</name>
<sequence length="156" mass="17412">MRSSLACDIFLACDLRTELLAMDFSTLMLMEETQGLPVQTRDDNTPIFHPLQTAEAYRQAALLQLHLTFNGLFMIPEERHGDFIITDALPNDKIGDTVVNEQSRAEFLLTLALQLVAILEQIPADSGSKSNHHMLYVSAAAVLRFDTCAWSTPRSC</sequence>
<gene>
    <name evidence="1" type="ORF">BDV36DRAFT_296736</name>
</gene>
<accession>A0ABQ6WME3</accession>
<proteinExistence type="predicted"/>
<reference evidence="1 2" key="1">
    <citation type="submission" date="2019-04" db="EMBL/GenBank/DDBJ databases">
        <authorList>
            <consortium name="DOE Joint Genome Institute"/>
            <person name="Mondo S."/>
            <person name="Kjaerbolling I."/>
            <person name="Vesth T."/>
            <person name="Frisvad J.C."/>
            <person name="Nybo J.L."/>
            <person name="Theobald S."/>
            <person name="Kildgaard S."/>
            <person name="Isbrandt T."/>
            <person name="Kuo A."/>
            <person name="Sato A."/>
            <person name="Lyhne E.K."/>
            <person name="Kogle M.E."/>
            <person name="Wiebenga A."/>
            <person name="Kun R.S."/>
            <person name="Lubbers R.J."/>
            <person name="Makela M.R."/>
            <person name="Barry K."/>
            <person name="Chovatia M."/>
            <person name="Clum A."/>
            <person name="Daum C."/>
            <person name="Haridas S."/>
            <person name="He G."/>
            <person name="LaButti K."/>
            <person name="Lipzen A."/>
            <person name="Riley R."/>
            <person name="Salamov A."/>
            <person name="Simmons B.A."/>
            <person name="Magnuson J.K."/>
            <person name="Henrissat B."/>
            <person name="Mortensen U.H."/>
            <person name="Larsen T.O."/>
            <person name="Devries R.P."/>
            <person name="Grigoriev I.V."/>
            <person name="Machida M."/>
            <person name="Baker S.E."/>
            <person name="Andersen M.R."/>
            <person name="Cantor M.N."/>
            <person name="Hua S.X."/>
        </authorList>
    </citation>
    <scope>NUCLEOTIDE SEQUENCE [LARGE SCALE GENOMIC DNA]</scope>
    <source>
        <strain evidence="1 2">CBS 117616</strain>
    </source>
</reference>
<protein>
    <submittedName>
        <fullName evidence="1">Uncharacterized protein</fullName>
    </submittedName>
</protein>
<dbReference type="Proteomes" id="UP000325395">
    <property type="component" value="Unassembled WGS sequence"/>
</dbReference>
<evidence type="ECO:0000313" key="2">
    <source>
        <dbReference type="Proteomes" id="UP000325395"/>
    </source>
</evidence>
<keyword evidence="2" id="KW-1185">Reference proteome</keyword>
<dbReference type="EMBL" id="ML735747">
    <property type="protein sequence ID" value="KAE8416731.1"/>
    <property type="molecule type" value="Genomic_DNA"/>
</dbReference>
<evidence type="ECO:0000313" key="1">
    <source>
        <dbReference type="EMBL" id="KAE8416731.1"/>
    </source>
</evidence>
<organism evidence="1 2">
    <name type="scientific">Aspergillus pseudocaelatus</name>
    <dbReference type="NCBI Taxonomy" id="1825620"/>
    <lineage>
        <taxon>Eukaryota</taxon>
        <taxon>Fungi</taxon>
        <taxon>Dikarya</taxon>
        <taxon>Ascomycota</taxon>
        <taxon>Pezizomycotina</taxon>
        <taxon>Eurotiomycetes</taxon>
        <taxon>Eurotiomycetidae</taxon>
        <taxon>Eurotiales</taxon>
        <taxon>Aspergillaceae</taxon>
        <taxon>Aspergillus</taxon>
        <taxon>Aspergillus subgen. Circumdati</taxon>
    </lineage>
</organism>